<dbReference type="GO" id="GO:0006351">
    <property type="term" value="P:DNA-templated transcription"/>
    <property type="evidence" value="ECO:0007669"/>
    <property type="project" value="UniProtKB-UniRule"/>
</dbReference>
<accession>A0A0M2UTH1</accession>
<evidence type="ECO:0000256" key="5">
    <source>
        <dbReference type="ARBA" id="ARBA00022679"/>
    </source>
</evidence>
<dbReference type="InterPro" id="IPR011262">
    <property type="entry name" value="DNA-dir_RNA_pol_insert"/>
</dbReference>
<dbReference type="FunFam" id="2.170.120.12:FF:000001">
    <property type="entry name" value="DNA-directed RNA polymerase subunit alpha"/>
    <property type="match status" value="1"/>
</dbReference>
<comment type="similarity">
    <text evidence="1 11">Belongs to the RNA polymerase alpha chain family.</text>
</comment>
<dbReference type="CDD" id="cd06928">
    <property type="entry name" value="RNAP_alpha_NTD"/>
    <property type="match status" value="1"/>
</dbReference>
<gene>
    <name evidence="11" type="primary">rpoA</name>
    <name evidence="13" type="ORF">BROFUL_01895</name>
</gene>
<dbReference type="NCBIfam" id="NF003519">
    <property type="entry name" value="PRK05182.2-5"/>
    <property type="match status" value="1"/>
</dbReference>
<dbReference type="Gene3D" id="3.30.1360.10">
    <property type="entry name" value="RNA polymerase, RBP11-like subunit"/>
    <property type="match status" value="1"/>
</dbReference>
<comment type="domain">
    <text evidence="11">The N-terminal domain is essential for RNAP assembly and basal transcription, whereas the C-terminal domain is involved in interaction with transcriptional regulators and with upstream promoter elements.</text>
</comment>
<dbReference type="EC" id="2.7.7.6" evidence="2 11"/>
<evidence type="ECO:0000256" key="1">
    <source>
        <dbReference type="ARBA" id="ARBA00007123"/>
    </source>
</evidence>
<dbReference type="Pfam" id="PF01000">
    <property type="entry name" value="RNA_pol_A_bac"/>
    <property type="match status" value="1"/>
</dbReference>
<sequence length="338" mass="37751">MRIRWRGLELPVRVDVENETLTDTYGKFIAAPFERGFGHSIGNSLRRILLSSLEGSAVVSVRIDGISHEFTSIPGIVEDVTDIMLNIKNLVVKLNADQPKVIKIEAKKKGAVTAKDIVTDAGVEIINGDLHIATLSEDVKFNVEMEVNKGRGYVTAEENEPDEQEFGLIAVDSIFSPVRNVRYSIEETRVGRRTNYDKLIMEIWTNRVVSPEMALVEAAKIMKKHLNPFVQYFDIGRELQQVEKRMGIESIPEISEEELTKKMCIPIAELDLSVRASNCLEISGIATVGDLVAKTEEQLLEIKNFGKTTLREVKTKLAQLNLTIGMPVAIKQMEKGKG</sequence>
<keyword evidence="7 11" id="KW-0804">Transcription</keyword>
<dbReference type="InterPro" id="IPR011260">
    <property type="entry name" value="RNAP_asu_C"/>
</dbReference>
<dbReference type="Gene3D" id="2.170.120.12">
    <property type="entry name" value="DNA-directed RNA polymerase, insert domain"/>
    <property type="match status" value="1"/>
</dbReference>
<protein>
    <recommendedName>
        <fullName evidence="3 11">DNA-directed RNA polymerase subunit alpha</fullName>
        <shortName evidence="11">RNAP subunit alpha</shortName>
        <ecNumber evidence="2 11">2.7.7.6</ecNumber>
    </recommendedName>
    <alternativeName>
        <fullName evidence="9 11">RNA polymerase subunit alpha</fullName>
    </alternativeName>
    <alternativeName>
        <fullName evidence="8 11">Transcriptase subunit alpha</fullName>
    </alternativeName>
</protein>
<dbReference type="SUPFAM" id="SSF55257">
    <property type="entry name" value="RBP11-like subunits of RNA polymerase"/>
    <property type="match status" value="1"/>
</dbReference>
<proteinExistence type="inferred from homology"/>
<comment type="function">
    <text evidence="11">DNA-dependent RNA polymerase catalyzes the transcription of DNA into RNA using the four ribonucleoside triphosphates as substrates.</text>
</comment>
<evidence type="ECO:0000313" key="13">
    <source>
        <dbReference type="EMBL" id="KKO19368.1"/>
    </source>
</evidence>
<feature type="domain" description="DNA-directed RNA polymerase RpoA/D/Rpb3-type" evidence="12">
    <location>
        <begin position="25"/>
        <end position="232"/>
    </location>
</feature>
<dbReference type="NCBIfam" id="TIGR02027">
    <property type="entry name" value="rpoA"/>
    <property type="match status" value="1"/>
</dbReference>
<dbReference type="GO" id="GO:0000428">
    <property type="term" value="C:DNA-directed RNA polymerase complex"/>
    <property type="evidence" value="ECO:0007669"/>
    <property type="project" value="UniProtKB-KW"/>
</dbReference>
<dbReference type="SUPFAM" id="SSF47789">
    <property type="entry name" value="C-terminal domain of RNA polymerase alpha subunit"/>
    <property type="match status" value="1"/>
</dbReference>
<comment type="caution">
    <text evidence="13">The sequence shown here is derived from an EMBL/GenBank/DDBJ whole genome shotgun (WGS) entry which is preliminary data.</text>
</comment>
<dbReference type="InterPro" id="IPR036603">
    <property type="entry name" value="RBP11-like"/>
</dbReference>
<dbReference type="InterPro" id="IPR011773">
    <property type="entry name" value="DNA-dir_RpoA"/>
</dbReference>
<feature type="region of interest" description="Alpha N-terminal domain (alpha-NTD)" evidence="11">
    <location>
        <begin position="1"/>
        <end position="236"/>
    </location>
</feature>
<reference evidence="13 14" key="1">
    <citation type="journal article" date="2013" name="BMC Microbiol.">
        <title>Identification of the type II cytochrome c maturation pathway in anammox bacteria by comparative genomics.</title>
        <authorList>
            <person name="Ferousi C."/>
            <person name="Speth D.R."/>
            <person name="Reimann J."/>
            <person name="Op den Camp H.J."/>
            <person name="Allen J.W."/>
            <person name="Keltjens J.T."/>
            <person name="Jetten M.S."/>
        </authorList>
    </citation>
    <scope>NUCLEOTIDE SEQUENCE [LARGE SCALE GENOMIC DNA]</scope>
    <source>
        <strain evidence="13">RU1</strain>
    </source>
</reference>
<name>A0A0M2UTH1_9BACT</name>
<dbReference type="GO" id="GO:0005737">
    <property type="term" value="C:cytoplasm"/>
    <property type="evidence" value="ECO:0007669"/>
    <property type="project" value="UniProtKB-ARBA"/>
</dbReference>
<evidence type="ECO:0000313" key="14">
    <source>
        <dbReference type="Proteomes" id="UP000034954"/>
    </source>
</evidence>
<evidence type="ECO:0000259" key="12">
    <source>
        <dbReference type="SMART" id="SM00662"/>
    </source>
</evidence>
<dbReference type="SMART" id="SM00662">
    <property type="entry name" value="RPOLD"/>
    <property type="match status" value="1"/>
</dbReference>
<dbReference type="SUPFAM" id="SSF56553">
    <property type="entry name" value="Insert subdomain of RNA polymerase alpha subunit"/>
    <property type="match status" value="1"/>
</dbReference>
<dbReference type="GO" id="GO:0003677">
    <property type="term" value="F:DNA binding"/>
    <property type="evidence" value="ECO:0007669"/>
    <property type="project" value="UniProtKB-UniRule"/>
</dbReference>
<dbReference type="Pfam" id="PF01193">
    <property type="entry name" value="RNA_pol_L"/>
    <property type="match status" value="1"/>
</dbReference>
<keyword evidence="6 11" id="KW-0548">Nucleotidyltransferase</keyword>
<evidence type="ECO:0000256" key="9">
    <source>
        <dbReference type="ARBA" id="ARBA00033070"/>
    </source>
</evidence>
<dbReference type="NCBIfam" id="NF003513">
    <property type="entry name" value="PRK05182.1-2"/>
    <property type="match status" value="1"/>
</dbReference>
<feature type="region of interest" description="Alpha C-terminal domain (alpha-CTD)" evidence="11">
    <location>
        <begin position="259"/>
        <end position="338"/>
    </location>
</feature>
<comment type="catalytic activity">
    <reaction evidence="10 11">
        <text>RNA(n) + a ribonucleoside 5'-triphosphate = RNA(n+1) + diphosphate</text>
        <dbReference type="Rhea" id="RHEA:21248"/>
        <dbReference type="Rhea" id="RHEA-COMP:14527"/>
        <dbReference type="Rhea" id="RHEA-COMP:17342"/>
        <dbReference type="ChEBI" id="CHEBI:33019"/>
        <dbReference type="ChEBI" id="CHEBI:61557"/>
        <dbReference type="ChEBI" id="CHEBI:140395"/>
        <dbReference type="EC" id="2.7.7.6"/>
    </reaction>
</comment>
<dbReference type="PATRIC" id="fig|380242.3.peg.2364"/>
<evidence type="ECO:0000256" key="11">
    <source>
        <dbReference type="HAMAP-Rule" id="MF_00059"/>
    </source>
</evidence>
<dbReference type="Pfam" id="PF03118">
    <property type="entry name" value="RNA_pol_A_CTD"/>
    <property type="match status" value="1"/>
</dbReference>
<organism evidence="13 14">
    <name type="scientific">Candidatus Brocadia fulgida</name>
    <dbReference type="NCBI Taxonomy" id="380242"/>
    <lineage>
        <taxon>Bacteria</taxon>
        <taxon>Pseudomonadati</taxon>
        <taxon>Planctomycetota</taxon>
        <taxon>Candidatus Brocadiia</taxon>
        <taxon>Candidatus Brocadiales</taxon>
        <taxon>Candidatus Brocadiaceae</taxon>
        <taxon>Candidatus Brocadia</taxon>
    </lineage>
</organism>
<dbReference type="InterPro" id="IPR036643">
    <property type="entry name" value="RNApol_insert_sf"/>
</dbReference>
<dbReference type="HAMAP" id="MF_00059">
    <property type="entry name" value="RNApol_bact_RpoA"/>
    <property type="match status" value="1"/>
</dbReference>
<evidence type="ECO:0000256" key="10">
    <source>
        <dbReference type="ARBA" id="ARBA00048552"/>
    </source>
</evidence>
<dbReference type="GO" id="GO:0046983">
    <property type="term" value="F:protein dimerization activity"/>
    <property type="evidence" value="ECO:0007669"/>
    <property type="project" value="InterPro"/>
</dbReference>
<evidence type="ECO:0000256" key="6">
    <source>
        <dbReference type="ARBA" id="ARBA00022695"/>
    </source>
</evidence>
<dbReference type="Proteomes" id="UP000034954">
    <property type="component" value="Unassembled WGS sequence"/>
</dbReference>
<evidence type="ECO:0000256" key="4">
    <source>
        <dbReference type="ARBA" id="ARBA00022478"/>
    </source>
</evidence>
<keyword evidence="4 11" id="KW-0240">DNA-directed RNA polymerase</keyword>
<dbReference type="InterPro" id="IPR011263">
    <property type="entry name" value="DNA-dir_RNA_pol_RpoA/D/Rpb3"/>
</dbReference>
<dbReference type="EMBL" id="LAQJ01000196">
    <property type="protein sequence ID" value="KKO19368.1"/>
    <property type="molecule type" value="Genomic_DNA"/>
</dbReference>
<dbReference type="GO" id="GO:0003899">
    <property type="term" value="F:DNA-directed RNA polymerase activity"/>
    <property type="evidence" value="ECO:0007669"/>
    <property type="project" value="UniProtKB-UniRule"/>
</dbReference>
<dbReference type="Gene3D" id="1.10.150.20">
    <property type="entry name" value="5' to 3' exonuclease, C-terminal subdomain"/>
    <property type="match status" value="1"/>
</dbReference>
<evidence type="ECO:0000256" key="2">
    <source>
        <dbReference type="ARBA" id="ARBA00012418"/>
    </source>
</evidence>
<evidence type="ECO:0000256" key="7">
    <source>
        <dbReference type="ARBA" id="ARBA00023163"/>
    </source>
</evidence>
<evidence type="ECO:0000256" key="3">
    <source>
        <dbReference type="ARBA" id="ARBA00015972"/>
    </source>
</evidence>
<keyword evidence="14" id="KW-1185">Reference proteome</keyword>
<evidence type="ECO:0000256" key="8">
    <source>
        <dbReference type="ARBA" id="ARBA00032524"/>
    </source>
</evidence>
<dbReference type="AlphaFoldDB" id="A0A0M2UTH1"/>
<comment type="subunit">
    <text evidence="11">Homodimer. The RNAP catalytic core consists of 2 alpha, 1 beta, 1 beta' and 1 omega subunit. When a sigma factor is associated with the core the holoenzyme is formed, which can initiate transcription.</text>
</comment>
<keyword evidence="5 11" id="KW-0808">Transferase</keyword>